<keyword evidence="8" id="KW-1185">Reference proteome</keyword>
<feature type="compositionally biased region" description="Basic residues" evidence="5">
    <location>
        <begin position="686"/>
        <end position="696"/>
    </location>
</feature>
<evidence type="ECO:0000256" key="3">
    <source>
        <dbReference type="ARBA" id="ARBA00023134"/>
    </source>
</evidence>
<dbReference type="PANTHER" id="PTHR11089">
    <property type="entry name" value="GTP-BINDING PROTEIN-RELATED"/>
    <property type="match status" value="1"/>
</dbReference>
<gene>
    <name evidence="7" type="ORF">FA09DRAFT_331833</name>
</gene>
<evidence type="ECO:0000256" key="5">
    <source>
        <dbReference type="SAM" id="MobiDB-lite"/>
    </source>
</evidence>
<feature type="region of interest" description="Disordered" evidence="5">
    <location>
        <begin position="538"/>
        <end position="644"/>
    </location>
</feature>
<evidence type="ECO:0000313" key="8">
    <source>
        <dbReference type="Proteomes" id="UP000245946"/>
    </source>
</evidence>
<keyword evidence="3" id="KW-0342">GTP-binding</keyword>
<dbReference type="STRING" id="58919.A0A316Z485"/>
<dbReference type="PANTHER" id="PTHR11089:SF30">
    <property type="entry name" value="GUANINE NUCLEOTIDE-BINDING PROTEIN-LIKE 3 HOMOLOG"/>
    <property type="match status" value="1"/>
</dbReference>
<proteinExistence type="predicted"/>
<dbReference type="AlphaFoldDB" id="A0A316Z485"/>
<keyword evidence="4" id="KW-0539">Nucleus</keyword>
<dbReference type="GO" id="GO:0005525">
    <property type="term" value="F:GTP binding"/>
    <property type="evidence" value="ECO:0007669"/>
    <property type="project" value="UniProtKB-KW"/>
</dbReference>
<evidence type="ECO:0000256" key="2">
    <source>
        <dbReference type="ARBA" id="ARBA00022741"/>
    </source>
</evidence>
<feature type="compositionally biased region" description="Acidic residues" evidence="5">
    <location>
        <begin position="92"/>
        <end position="115"/>
    </location>
</feature>
<dbReference type="SUPFAM" id="SSF52540">
    <property type="entry name" value="P-loop containing nucleoside triphosphate hydrolases"/>
    <property type="match status" value="1"/>
</dbReference>
<feature type="domain" description="Guanine nucleotide-binding protein-like 3 N-terminal" evidence="6">
    <location>
        <begin position="14"/>
        <end position="85"/>
    </location>
</feature>
<name>A0A316Z485_9BASI</name>
<accession>A0A316Z485</accession>
<evidence type="ECO:0000313" key="7">
    <source>
        <dbReference type="EMBL" id="PWN95894.1"/>
    </source>
</evidence>
<dbReference type="RefSeq" id="XP_025596173.1">
    <property type="nucleotide sequence ID" value="XM_025743200.1"/>
</dbReference>
<evidence type="ECO:0000256" key="4">
    <source>
        <dbReference type="ARBA" id="ARBA00023242"/>
    </source>
</evidence>
<dbReference type="Gene3D" id="1.10.1580.10">
    <property type="match status" value="1"/>
</dbReference>
<feature type="compositionally biased region" description="Acidic residues" evidence="5">
    <location>
        <begin position="541"/>
        <end position="590"/>
    </location>
</feature>
<protein>
    <recommendedName>
        <fullName evidence="6">Guanine nucleotide-binding protein-like 3 N-terminal domain-containing protein</fullName>
    </recommendedName>
</protein>
<feature type="region of interest" description="Disordered" evidence="5">
    <location>
        <begin position="1"/>
        <end position="115"/>
    </location>
</feature>
<feature type="compositionally biased region" description="Acidic residues" evidence="5">
    <location>
        <begin position="329"/>
        <end position="350"/>
    </location>
</feature>
<feature type="compositionally biased region" description="Basic and acidic residues" evidence="5">
    <location>
        <begin position="673"/>
        <end position="683"/>
    </location>
</feature>
<dbReference type="InterPro" id="IPR023179">
    <property type="entry name" value="GTP-bd_ortho_bundle_sf"/>
</dbReference>
<dbReference type="InterPro" id="IPR050755">
    <property type="entry name" value="TRAFAC_YlqF/YawG_RiboMat"/>
</dbReference>
<dbReference type="GeneID" id="37270744"/>
<feature type="region of interest" description="Disordered" evidence="5">
    <location>
        <begin position="328"/>
        <end position="357"/>
    </location>
</feature>
<feature type="compositionally biased region" description="Basic and acidic residues" evidence="5">
    <location>
        <begin position="65"/>
        <end position="78"/>
    </location>
</feature>
<evidence type="ECO:0000259" key="6">
    <source>
        <dbReference type="Pfam" id="PF08701"/>
    </source>
</evidence>
<sequence>MVKPPKRASKRTSTKQREKIKKKVSEHHRKARRAAKKDVTWKSKKRVDPGIPNSYPFKEQLLQEIEEKRNRAEEERRAQKAARKTGALPAAESDDEDAEAADEVAAVGDEDDAGEGGEASIAALLAQSGALAEPAVPLTFRGTLADLYAATQPAAEPRLRAIVFAVDARDPIGWRTPLLEEEQVDAQKIIALTRADLVPLETLAAWQASIAASSGFPVFPIASPPAGESKGSEPLIELLMSLVPAAERAPPAAVEAEEAEGEEEDADIKNAVVVVGMEHSGRTTLAKLLAASLSVAASDAAHAATTVYDSPPLVAATARAAHLSAAEQAEVEAAEDAEDAAHEAEEDGEAELERERARDERAAMRILMRNQGAVERIKEPLPLVYALVRRVISPTDLMLAYNVPAFGSFVPSKHVDGFEDRALSEKAAKDAEEFLIGLARARGRNKKGDIPDTIAASRILLRDWSSGALGYYTAAPAQGAPASEADVKAAKAQLAQTLGGAMQPRKEWRKRFEGREVRLRSMGQSLLDERVALSKVREVVVEEDEEDEEEDDDEDEEMEDLDEDEENEWESDEAGEDEEDEEDEEAEEVVPEPVVAKPRSILKKPSKGASAAAASKKRPSPAAAAAKAMLRAPPKATAVAAPKKTARIADEPLAARKRAAPAAPKNALAKAVAEADAKEENPLSKKAMRAAKRQRR</sequence>
<dbReference type="OrthoDB" id="10266128at2759"/>
<feature type="compositionally biased region" description="Basic residues" evidence="5">
    <location>
        <begin position="1"/>
        <end position="35"/>
    </location>
</feature>
<keyword evidence="2" id="KW-0547">Nucleotide-binding</keyword>
<dbReference type="InterPro" id="IPR014813">
    <property type="entry name" value="Gnl3_N_dom"/>
</dbReference>
<dbReference type="GO" id="GO:0005730">
    <property type="term" value="C:nucleolus"/>
    <property type="evidence" value="ECO:0007669"/>
    <property type="project" value="TreeGrafter"/>
</dbReference>
<dbReference type="Gene3D" id="3.40.50.300">
    <property type="entry name" value="P-loop containing nucleotide triphosphate hydrolases"/>
    <property type="match status" value="1"/>
</dbReference>
<feature type="compositionally biased region" description="Low complexity" evidence="5">
    <location>
        <begin position="607"/>
        <end position="643"/>
    </location>
</feature>
<organism evidence="7 8">
    <name type="scientific">Tilletiopsis washingtonensis</name>
    <dbReference type="NCBI Taxonomy" id="58919"/>
    <lineage>
        <taxon>Eukaryota</taxon>
        <taxon>Fungi</taxon>
        <taxon>Dikarya</taxon>
        <taxon>Basidiomycota</taxon>
        <taxon>Ustilaginomycotina</taxon>
        <taxon>Exobasidiomycetes</taxon>
        <taxon>Entylomatales</taxon>
        <taxon>Entylomatales incertae sedis</taxon>
        <taxon>Tilletiopsis</taxon>
    </lineage>
</organism>
<evidence type="ECO:0000256" key="1">
    <source>
        <dbReference type="ARBA" id="ARBA00004123"/>
    </source>
</evidence>
<reference evidence="7 8" key="1">
    <citation type="journal article" date="2018" name="Mol. Biol. Evol.">
        <title>Broad Genomic Sampling Reveals a Smut Pathogenic Ancestry of the Fungal Clade Ustilaginomycotina.</title>
        <authorList>
            <person name="Kijpornyongpan T."/>
            <person name="Mondo S.J."/>
            <person name="Barry K."/>
            <person name="Sandor L."/>
            <person name="Lee J."/>
            <person name="Lipzen A."/>
            <person name="Pangilinan J."/>
            <person name="LaButti K."/>
            <person name="Hainaut M."/>
            <person name="Henrissat B."/>
            <person name="Grigoriev I.V."/>
            <person name="Spatafora J.W."/>
            <person name="Aime M.C."/>
        </authorList>
    </citation>
    <scope>NUCLEOTIDE SEQUENCE [LARGE SCALE GENOMIC DNA]</scope>
    <source>
        <strain evidence="7 8">MCA 4186</strain>
    </source>
</reference>
<comment type="subcellular location">
    <subcellularLocation>
        <location evidence="1">Nucleus</location>
    </subcellularLocation>
</comment>
<feature type="region of interest" description="Disordered" evidence="5">
    <location>
        <begin position="671"/>
        <end position="696"/>
    </location>
</feature>
<dbReference type="Pfam" id="PF08701">
    <property type="entry name" value="GN3L_Grn1"/>
    <property type="match status" value="1"/>
</dbReference>
<dbReference type="EMBL" id="KZ819302">
    <property type="protein sequence ID" value="PWN95894.1"/>
    <property type="molecule type" value="Genomic_DNA"/>
</dbReference>
<dbReference type="Proteomes" id="UP000245946">
    <property type="component" value="Unassembled WGS sequence"/>
</dbReference>
<dbReference type="InterPro" id="IPR027417">
    <property type="entry name" value="P-loop_NTPase"/>
</dbReference>